<comment type="subcellular location">
    <subcellularLocation>
        <location evidence="1 12">Cytoplasm</location>
    </subcellularLocation>
</comment>
<dbReference type="InterPro" id="IPR014729">
    <property type="entry name" value="Rossmann-like_a/b/a_fold"/>
</dbReference>
<evidence type="ECO:0000256" key="2">
    <source>
        <dbReference type="ARBA" id="ARBA00005594"/>
    </source>
</evidence>
<evidence type="ECO:0000256" key="1">
    <source>
        <dbReference type="ARBA" id="ARBA00004496"/>
    </source>
</evidence>
<dbReference type="InterPro" id="IPR015803">
    <property type="entry name" value="Cys-tRNA-ligase"/>
</dbReference>
<feature type="domain" description="Cysteinyl-tRNA synthetase class Ia DALR" evidence="13">
    <location>
        <begin position="363"/>
        <end position="432"/>
    </location>
</feature>
<dbReference type="GO" id="GO:0008270">
    <property type="term" value="F:zinc ion binding"/>
    <property type="evidence" value="ECO:0007669"/>
    <property type="project" value="UniProtKB-UniRule"/>
</dbReference>
<dbReference type="GO" id="GO:0006423">
    <property type="term" value="P:cysteinyl-tRNA aminoacylation"/>
    <property type="evidence" value="ECO:0007669"/>
    <property type="project" value="UniProtKB-UniRule"/>
</dbReference>
<dbReference type="SUPFAM" id="SSF52374">
    <property type="entry name" value="Nucleotidylyl transferase"/>
    <property type="match status" value="1"/>
</dbReference>
<dbReference type="InterPro" id="IPR032678">
    <property type="entry name" value="tRNA-synt_1_cat_dom"/>
</dbReference>
<keyword evidence="5 12" id="KW-0436">Ligase</keyword>
<dbReference type="GO" id="GO:0004817">
    <property type="term" value="F:cysteine-tRNA ligase activity"/>
    <property type="evidence" value="ECO:0007669"/>
    <property type="project" value="UniProtKB-UniRule"/>
</dbReference>
<feature type="binding site" evidence="12">
    <location>
        <position position="29"/>
    </location>
    <ligand>
        <name>Zn(2+)</name>
        <dbReference type="ChEBI" id="CHEBI:29105"/>
    </ligand>
</feature>
<evidence type="ECO:0000256" key="6">
    <source>
        <dbReference type="ARBA" id="ARBA00022723"/>
    </source>
</evidence>
<dbReference type="Gene3D" id="3.40.50.620">
    <property type="entry name" value="HUPs"/>
    <property type="match status" value="1"/>
</dbReference>
<dbReference type="AlphaFoldDB" id="A0A932CMY2"/>
<keyword evidence="8 12" id="KW-0862">Zinc</keyword>
<evidence type="ECO:0000256" key="12">
    <source>
        <dbReference type="HAMAP-Rule" id="MF_00041"/>
    </source>
</evidence>
<feature type="binding site" evidence="12">
    <location>
        <position position="269"/>
    </location>
    <ligand>
        <name>ATP</name>
        <dbReference type="ChEBI" id="CHEBI:30616"/>
    </ligand>
</feature>
<dbReference type="Gene3D" id="1.20.120.1910">
    <property type="entry name" value="Cysteine-tRNA ligase, C-terminal anti-codon recognition domain"/>
    <property type="match status" value="1"/>
</dbReference>
<keyword evidence="7 12" id="KW-0547">Nucleotide-binding</keyword>
<dbReference type="NCBIfam" id="TIGR00435">
    <property type="entry name" value="cysS"/>
    <property type="match status" value="1"/>
</dbReference>
<keyword evidence="4 12" id="KW-0963">Cytoplasm</keyword>
<evidence type="ECO:0000256" key="3">
    <source>
        <dbReference type="ARBA" id="ARBA00011245"/>
    </source>
</evidence>
<dbReference type="InterPro" id="IPR009080">
    <property type="entry name" value="tRNAsynth_Ia_anticodon-bd"/>
</dbReference>
<dbReference type="CDD" id="cd00672">
    <property type="entry name" value="CysRS_core"/>
    <property type="match status" value="1"/>
</dbReference>
<name>A0A932CMY2_UNCTE</name>
<evidence type="ECO:0000256" key="8">
    <source>
        <dbReference type="ARBA" id="ARBA00022833"/>
    </source>
</evidence>
<comment type="subunit">
    <text evidence="3 12">Monomer.</text>
</comment>
<evidence type="ECO:0000256" key="11">
    <source>
        <dbReference type="ARBA" id="ARBA00023146"/>
    </source>
</evidence>
<gene>
    <name evidence="12" type="primary">cysS</name>
    <name evidence="14" type="ORF">HYY20_03450</name>
</gene>
<keyword evidence="9 12" id="KW-0067">ATP-binding</keyword>
<feature type="binding site" evidence="12">
    <location>
        <position position="238"/>
    </location>
    <ligand>
        <name>Zn(2+)</name>
        <dbReference type="ChEBI" id="CHEBI:29105"/>
    </ligand>
</feature>
<sequence length="515" mass="59082">MALRIYNTLTQRKEPFTPQREGKVGMYVCGITVYDLCHVGHARAFVVFDVIYRYLKYRGYEVTYVRNFTDIDDKIIARAQREETPWEEIVERYIQRFHEDMTALGVERPQVEPRVTDHIPEIIELVQGLIAQGYAYPVGGDIYYAVERFPSYGRLSGRNLQELQAGARIEVDERKVNPLDFALWKASKPGEPAWDSPWGKGRPGWHIECSAMSMKYLGESFDIHGGGQDLIFPHHENEIAQSEAYTGRPFARYWIHNGFINVNQEKMSKSLGNFFTIAEILKRYHPEVIRFFLLSKHYRSPIDFAPQHVEQSRRGLNELYRLRRRIEELFKEGGTAVPGGMVAEGLSEEEQGLREELPLWRGRFEEAMDNDFNTAQVLGYLFQWGKRLGQLLEGGKANGRPAALSLLREAWEEILGMGHVLGLFSIATAAYPLEEGQGAGFAWADLVAAVEHGEGEICQWRTPEALGRLKERIEQRGDARRRKDWAEADRIREELAREGIALEDTPAGTAIRFRE</sequence>
<dbReference type="Pfam" id="PF01406">
    <property type="entry name" value="tRNA-synt_1e"/>
    <property type="match status" value="1"/>
</dbReference>
<dbReference type="HAMAP" id="MF_00041">
    <property type="entry name" value="Cys_tRNA_synth"/>
    <property type="match status" value="1"/>
</dbReference>
<dbReference type="InterPro" id="IPR024909">
    <property type="entry name" value="Cys-tRNA/MSH_ligase"/>
</dbReference>
<dbReference type="SUPFAM" id="SSF47323">
    <property type="entry name" value="Anticodon-binding domain of a subclass of class I aminoacyl-tRNA synthetases"/>
    <property type="match status" value="1"/>
</dbReference>
<keyword evidence="6 12" id="KW-0479">Metal-binding</keyword>
<dbReference type="InterPro" id="IPR015273">
    <property type="entry name" value="Cys-tRNA-synt_Ia_DALR"/>
</dbReference>
<dbReference type="PRINTS" id="PR00983">
    <property type="entry name" value="TRNASYNTHCYS"/>
</dbReference>
<reference evidence="14" key="1">
    <citation type="submission" date="2020-07" db="EMBL/GenBank/DDBJ databases">
        <title>Huge and variable diversity of episymbiotic CPR bacteria and DPANN archaea in groundwater ecosystems.</title>
        <authorList>
            <person name="He C.Y."/>
            <person name="Keren R."/>
            <person name="Whittaker M."/>
            <person name="Farag I.F."/>
            <person name="Doudna J."/>
            <person name="Cate J.H.D."/>
            <person name="Banfield J.F."/>
        </authorList>
    </citation>
    <scope>NUCLEOTIDE SEQUENCE</scope>
    <source>
        <strain evidence="14">NC_groundwater_672_Ag_B-0.1um_62_36</strain>
    </source>
</reference>
<evidence type="ECO:0000256" key="9">
    <source>
        <dbReference type="ARBA" id="ARBA00022840"/>
    </source>
</evidence>
<dbReference type="FunFam" id="3.40.50.620:FF:000009">
    <property type="entry name" value="Cysteine--tRNA ligase"/>
    <property type="match status" value="1"/>
</dbReference>
<feature type="short sequence motif" description="'KMSKS' region" evidence="12">
    <location>
        <begin position="266"/>
        <end position="270"/>
    </location>
</feature>
<proteinExistence type="inferred from homology"/>
<dbReference type="EMBL" id="JACPRF010000104">
    <property type="protein sequence ID" value="MBI2875916.1"/>
    <property type="molecule type" value="Genomic_DNA"/>
</dbReference>
<evidence type="ECO:0000256" key="7">
    <source>
        <dbReference type="ARBA" id="ARBA00022741"/>
    </source>
</evidence>
<comment type="catalytic activity">
    <reaction evidence="12">
        <text>tRNA(Cys) + L-cysteine + ATP = L-cysteinyl-tRNA(Cys) + AMP + diphosphate</text>
        <dbReference type="Rhea" id="RHEA:17773"/>
        <dbReference type="Rhea" id="RHEA-COMP:9661"/>
        <dbReference type="Rhea" id="RHEA-COMP:9679"/>
        <dbReference type="ChEBI" id="CHEBI:30616"/>
        <dbReference type="ChEBI" id="CHEBI:33019"/>
        <dbReference type="ChEBI" id="CHEBI:35235"/>
        <dbReference type="ChEBI" id="CHEBI:78442"/>
        <dbReference type="ChEBI" id="CHEBI:78517"/>
        <dbReference type="ChEBI" id="CHEBI:456215"/>
        <dbReference type="EC" id="6.1.1.16"/>
    </reaction>
</comment>
<evidence type="ECO:0000259" key="13">
    <source>
        <dbReference type="SMART" id="SM00840"/>
    </source>
</evidence>
<feature type="short sequence motif" description="'HIGH' region" evidence="12">
    <location>
        <begin position="31"/>
        <end position="41"/>
    </location>
</feature>
<dbReference type="Pfam" id="PF09190">
    <property type="entry name" value="DALR_2"/>
    <property type="match status" value="1"/>
</dbReference>
<evidence type="ECO:0000313" key="14">
    <source>
        <dbReference type="EMBL" id="MBI2875916.1"/>
    </source>
</evidence>
<dbReference type="GO" id="GO:0005829">
    <property type="term" value="C:cytosol"/>
    <property type="evidence" value="ECO:0007669"/>
    <property type="project" value="TreeGrafter"/>
</dbReference>
<dbReference type="GO" id="GO:0005524">
    <property type="term" value="F:ATP binding"/>
    <property type="evidence" value="ECO:0007669"/>
    <property type="project" value="UniProtKB-UniRule"/>
</dbReference>
<protein>
    <recommendedName>
        <fullName evidence="12">Cysteine--tRNA ligase</fullName>
        <ecNumber evidence="12">6.1.1.16</ecNumber>
    </recommendedName>
    <alternativeName>
        <fullName evidence="12">Cysteinyl-tRNA synthetase</fullName>
        <shortName evidence="12">CysRS</shortName>
    </alternativeName>
</protein>
<dbReference type="PANTHER" id="PTHR10890:SF3">
    <property type="entry name" value="CYSTEINE--TRNA LIGASE, CYTOPLASMIC"/>
    <property type="match status" value="1"/>
</dbReference>
<comment type="caution">
    <text evidence="14">The sequence shown here is derived from an EMBL/GenBank/DDBJ whole genome shotgun (WGS) entry which is preliminary data.</text>
</comment>
<evidence type="ECO:0000256" key="10">
    <source>
        <dbReference type="ARBA" id="ARBA00022917"/>
    </source>
</evidence>
<evidence type="ECO:0000313" key="15">
    <source>
        <dbReference type="Proteomes" id="UP000769766"/>
    </source>
</evidence>
<accession>A0A932CMY2</accession>
<feature type="binding site" evidence="12">
    <location>
        <position position="209"/>
    </location>
    <ligand>
        <name>Zn(2+)</name>
        <dbReference type="ChEBI" id="CHEBI:29105"/>
    </ligand>
</feature>
<evidence type="ECO:0000256" key="5">
    <source>
        <dbReference type="ARBA" id="ARBA00022598"/>
    </source>
</evidence>
<dbReference type="Proteomes" id="UP000769766">
    <property type="component" value="Unassembled WGS sequence"/>
</dbReference>
<feature type="binding site" evidence="12">
    <location>
        <position position="234"/>
    </location>
    <ligand>
        <name>Zn(2+)</name>
        <dbReference type="ChEBI" id="CHEBI:29105"/>
    </ligand>
</feature>
<dbReference type="EC" id="6.1.1.16" evidence="12"/>
<keyword evidence="11 12" id="KW-0030">Aminoacyl-tRNA synthetase</keyword>
<keyword evidence="10 12" id="KW-0648">Protein biosynthesis</keyword>
<comment type="cofactor">
    <cofactor evidence="12">
        <name>Zn(2+)</name>
        <dbReference type="ChEBI" id="CHEBI:29105"/>
    </cofactor>
    <text evidence="12">Binds 1 zinc ion per subunit.</text>
</comment>
<organism evidence="14 15">
    <name type="scientific">Tectimicrobiota bacterium</name>
    <dbReference type="NCBI Taxonomy" id="2528274"/>
    <lineage>
        <taxon>Bacteria</taxon>
        <taxon>Pseudomonadati</taxon>
        <taxon>Nitrospinota/Tectimicrobiota group</taxon>
        <taxon>Candidatus Tectimicrobiota</taxon>
    </lineage>
</organism>
<evidence type="ECO:0000256" key="4">
    <source>
        <dbReference type="ARBA" id="ARBA00022490"/>
    </source>
</evidence>
<comment type="similarity">
    <text evidence="2 12">Belongs to the class-I aminoacyl-tRNA synthetase family.</text>
</comment>
<dbReference type="PANTHER" id="PTHR10890">
    <property type="entry name" value="CYSTEINYL-TRNA SYNTHETASE"/>
    <property type="match status" value="1"/>
</dbReference>
<dbReference type="SMART" id="SM00840">
    <property type="entry name" value="DALR_2"/>
    <property type="match status" value="1"/>
</dbReference>